<feature type="domain" description="Pre-mRNA-splicing factor 3" evidence="7">
    <location>
        <begin position="305"/>
        <end position="518"/>
    </location>
</feature>
<organism evidence="8 9">
    <name type="scientific">Chionoecetes opilio</name>
    <name type="common">Atlantic snow crab</name>
    <name type="synonym">Cancer opilio</name>
    <dbReference type="NCBI Taxonomy" id="41210"/>
    <lineage>
        <taxon>Eukaryota</taxon>
        <taxon>Metazoa</taxon>
        <taxon>Ecdysozoa</taxon>
        <taxon>Arthropoda</taxon>
        <taxon>Crustacea</taxon>
        <taxon>Multicrustacea</taxon>
        <taxon>Malacostraca</taxon>
        <taxon>Eumalacostraca</taxon>
        <taxon>Eucarida</taxon>
        <taxon>Decapoda</taxon>
        <taxon>Pleocyemata</taxon>
        <taxon>Brachyura</taxon>
        <taxon>Eubrachyura</taxon>
        <taxon>Majoidea</taxon>
        <taxon>Majidae</taxon>
        <taxon>Chionoecetes</taxon>
    </lineage>
</organism>
<evidence type="ECO:0000259" key="6">
    <source>
        <dbReference type="Pfam" id="PF06544"/>
    </source>
</evidence>
<evidence type="ECO:0000256" key="1">
    <source>
        <dbReference type="ARBA" id="ARBA00004123"/>
    </source>
</evidence>
<feature type="compositionally biased region" description="Polar residues" evidence="5">
    <location>
        <begin position="123"/>
        <end position="135"/>
    </location>
</feature>
<protein>
    <submittedName>
        <fullName evidence="8">U4/U6 small nuclear ribonucleoprotein Prp3</fullName>
    </submittedName>
</protein>
<keyword evidence="8" id="KW-0687">Ribonucleoprotein</keyword>
<dbReference type="EMBL" id="JACEEZ010008767">
    <property type="protein sequence ID" value="KAG0723022.1"/>
    <property type="molecule type" value="Genomic_DNA"/>
</dbReference>
<keyword evidence="3" id="KW-0508">mRNA splicing</keyword>
<comment type="caution">
    <text evidence="8">The sequence shown here is derived from an EMBL/GenBank/DDBJ whole genome shotgun (WGS) entry which is preliminary data.</text>
</comment>
<evidence type="ECO:0000256" key="4">
    <source>
        <dbReference type="ARBA" id="ARBA00023242"/>
    </source>
</evidence>
<dbReference type="AlphaFoldDB" id="A0A8J4Y9E2"/>
<evidence type="ECO:0000313" key="8">
    <source>
        <dbReference type="EMBL" id="KAG0723022.1"/>
    </source>
</evidence>
<dbReference type="InterPro" id="IPR010541">
    <property type="entry name" value="Prp3_C"/>
</dbReference>
<feature type="region of interest" description="Disordered" evidence="5">
    <location>
        <begin position="77"/>
        <end position="189"/>
    </location>
</feature>
<feature type="compositionally biased region" description="Basic and acidic residues" evidence="5">
    <location>
        <begin position="88"/>
        <end position="110"/>
    </location>
</feature>
<evidence type="ECO:0000256" key="5">
    <source>
        <dbReference type="SAM" id="MobiDB-lite"/>
    </source>
</evidence>
<sequence>MSLSKREYEEYKASVDKMVYKYVSRDRSSVVSAITHAVDSGLDKRKVEDKLMGYVDKSMAYKLAEKAFGILEDIGAKVKTSSRKRTHKAENEREKESKRARVIEEKEPPVESKPPQPPPSGPNNTVSPGQIQAQQIKDIMAKAQAVIEERKKAMASLQPPEPKPTTNGAAPPPLMPGPPPSLLGALGLGGGGGDVNSRIAELQARIQAQLVSNPTLGVQGLPVGVPVVAAPPPPPAAAAAKPAGEQSKPTPLILDAEGRTVDQSGKEVHLTQRVPTLKANIRAKKREEFKQQLQEKPPEDTAESNFFDGRIGGRLPVRIKRMFKFHDQGKFIQLAQRERAKSRLEKLQFEISQVAKKTGISSAAKLAQLEQRELKSGPCGLPDVEWWDAVILQGNRYPEEGEPVKVKDDFITRLIEHPLEVKCPSDPSKPVSLQVFLTKRERKKLRRMNRRETWKEKQEKIRLGLEPPPEPKVRMANLMRVLGTEAVLDPTKMEKHVREQMAKRLKAHQDANAARKLTPEQLRDKKVRKIKEDISTGLHVTVYKVTDFSNGSHKFKVETNAKQLFLTGTVVLFRDINVVVVEGGPKQQKKYKRLMMERIKWAEESRSKDADLESKCQLVWEGVVSERSFGEMQFKACPTESFARDHFKKHGVEQYWDLAYGKKILEEADSGI</sequence>
<comment type="subcellular location">
    <subcellularLocation>
        <location evidence="1">Nucleus</location>
    </subcellularLocation>
</comment>
<keyword evidence="2" id="KW-0507">mRNA processing</keyword>
<dbReference type="InterPro" id="IPR027104">
    <property type="entry name" value="Prp3"/>
</dbReference>
<keyword evidence="9" id="KW-1185">Reference proteome</keyword>
<keyword evidence="4" id="KW-0539">Nucleus</keyword>
<accession>A0A8J4Y9E2</accession>
<dbReference type="InterPro" id="IPR013881">
    <property type="entry name" value="Pre-mRNA_splic_Prp3_dom"/>
</dbReference>
<evidence type="ECO:0000256" key="2">
    <source>
        <dbReference type="ARBA" id="ARBA00022664"/>
    </source>
</evidence>
<evidence type="ECO:0000256" key="3">
    <source>
        <dbReference type="ARBA" id="ARBA00023187"/>
    </source>
</evidence>
<dbReference type="CDD" id="cd24162">
    <property type="entry name" value="Prp3_C"/>
    <property type="match status" value="1"/>
</dbReference>
<reference evidence="8" key="1">
    <citation type="submission" date="2020-07" db="EMBL/GenBank/DDBJ databases">
        <title>The High-quality genome of the commercially important snow crab, Chionoecetes opilio.</title>
        <authorList>
            <person name="Jeong J.-H."/>
            <person name="Ryu S."/>
        </authorList>
    </citation>
    <scope>NUCLEOTIDE SEQUENCE</scope>
    <source>
        <strain evidence="8">MADBK_172401_WGS</strain>
        <tissue evidence="8">Digestive gland</tissue>
    </source>
</reference>
<gene>
    <name evidence="8" type="primary">PRPF3</name>
    <name evidence="8" type="ORF">GWK47_043410</name>
</gene>
<dbReference type="PANTHER" id="PTHR14212:SF0">
    <property type="entry name" value="U4_U6 SMALL NUCLEAR RIBONUCLEOPROTEIN PRP3"/>
    <property type="match status" value="1"/>
</dbReference>
<dbReference type="Gene3D" id="1.20.1390.10">
    <property type="entry name" value="PWI domain"/>
    <property type="match status" value="1"/>
</dbReference>
<dbReference type="PANTHER" id="PTHR14212">
    <property type="entry name" value="U4/U6-ASSOCIATED RNA SPLICING FACTOR-RELATED"/>
    <property type="match status" value="1"/>
</dbReference>
<dbReference type="GO" id="GO:0046540">
    <property type="term" value="C:U4/U6 x U5 tri-snRNP complex"/>
    <property type="evidence" value="ECO:0007669"/>
    <property type="project" value="InterPro"/>
</dbReference>
<feature type="compositionally biased region" description="Pro residues" evidence="5">
    <location>
        <begin position="170"/>
        <end position="181"/>
    </location>
</feature>
<dbReference type="Proteomes" id="UP000770661">
    <property type="component" value="Unassembled WGS sequence"/>
</dbReference>
<evidence type="ECO:0000259" key="7">
    <source>
        <dbReference type="Pfam" id="PF08572"/>
    </source>
</evidence>
<feature type="domain" description="Small nuclear ribonucleoprotein Prp3 C-terminal" evidence="6">
    <location>
        <begin position="542"/>
        <end position="659"/>
    </location>
</feature>
<feature type="compositionally biased region" description="Pro residues" evidence="5">
    <location>
        <begin position="111"/>
        <end position="121"/>
    </location>
</feature>
<dbReference type="Pfam" id="PF08572">
    <property type="entry name" value="PRP3"/>
    <property type="match status" value="1"/>
</dbReference>
<evidence type="ECO:0000313" key="9">
    <source>
        <dbReference type="Proteomes" id="UP000770661"/>
    </source>
</evidence>
<dbReference type="OrthoDB" id="10264544at2759"/>
<dbReference type="Pfam" id="PF06544">
    <property type="entry name" value="Prp3_C"/>
    <property type="match status" value="1"/>
</dbReference>
<proteinExistence type="predicted"/>
<dbReference type="GO" id="GO:0000398">
    <property type="term" value="P:mRNA splicing, via spliceosome"/>
    <property type="evidence" value="ECO:0007669"/>
    <property type="project" value="InterPro"/>
</dbReference>
<name>A0A8J4Y9E2_CHIOP</name>